<dbReference type="Gene3D" id="3.90.1580.10">
    <property type="entry name" value="paralog of FGE (formylglycine-generating enzyme)"/>
    <property type="match status" value="1"/>
</dbReference>
<reference evidence="3 4" key="1">
    <citation type="submission" date="2021-04" db="EMBL/GenBank/DDBJ databases">
        <title>Complete genome sequencing of Allochromatium tepidum strain NZ.</title>
        <authorList>
            <person name="Tsukatani Y."/>
            <person name="Mori H."/>
        </authorList>
    </citation>
    <scope>NUCLEOTIDE SEQUENCE [LARGE SCALE GENOMIC DNA]</scope>
    <source>
        <strain evidence="3 4">NZ</strain>
    </source>
</reference>
<keyword evidence="1" id="KW-0175">Coiled coil</keyword>
<protein>
    <recommendedName>
        <fullName evidence="2">Sulfatase-modifying factor enzyme-like domain-containing protein</fullName>
    </recommendedName>
</protein>
<accession>A0ABM7QKT1</accession>
<dbReference type="RefSeq" id="WP_213380561.1">
    <property type="nucleotide sequence ID" value="NZ_AP024563.1"/>
</dbReference>
<evidence type="ECO:0000256" key="1">
    <source>
        <dbReference type="SAM" id="Coils"/>
    </source>
</evidence>
<dbReference type="InterPro" id="IPR051043">
    <property type="entry name" value="Sulfatase_Mod_Factor_Kinase"/>
</dbReference>
<dbReference type="Proteomes" id="UP000680679">
    <property type="component" value="Chromosome"/>
</dbReference>
<evidence type="ECO:0000259" key="2">
    <source>
        <dbReference type="Pfam" id="PF03781"/>
    </source>
</evidence>
<dbReference type="SUPFAM" id="SSF56436">
    <property type="entry name" value="C-type lectin-like"/>
    <property type="match status" value="1"/>
</dbReference>
<dbReference type="InterPro" id="IPR005532">
    <property type="entry name" value="SUMF_dom"/>
</dbReference>
<evidence type="ECO:0000313" key="3">
    <source>
        <dbReference type="EMBL" id="BCU06326.1"/>
    </source>
</evidence>
<evidence type="ECO:0000313" key="4">
    <source>
        <dbReference type="Proteomes" id="UP000680679"/>
    </source>
</evidence>
<dbReference type="PANTHER" id="PTHR23150:SF19">
    <property type="entry name" value="FORMYLGLYCINE-GENERATING ENZYME"/>
    <property type="match status" value="1"/>
</dbReference>
<proteinExistence type="predicted"/>
<organism evidence="3 4">
    <name type="scientific">Allochromatium tepidum</name>
    <dbReference type="NCBI Taxonomy" id="553982"/>
    <lineage>
        <taxon>Bacteria</taxon>
        <taxon>Pseudomonadati</taxon>
        <taxon>Pseudomonadota</taxon>
        <taxon>Gammaproteobacteria</taxon>
        <taxon>Chromatiales</taxon>
        <taxon>Chromatiaceae</taxon>
        <taxon>Allochromatium</taxon>
    </lineage>
</organism>
<dbReference type="PANTHER" id="PTHR23150">
    <property type="entry name" value="SULFATASE MODIFYING FACTOR 1, 2"/>
    <property type="match status" value="1"/>
</dbReference>
<gene>
    <name evidence="3" type="ORF">Atep_10030</name>
</gene>
<dbReference type="Pfam" id="PF03781">
    <property type="entry name" value="FGE-sulfatase"/>
    <property type="match status" value="1"/>
</dbReference>
<feature type="domain" description="Sulfatase-modifying factor enzyme-like" evidence="2">
    <location>
        <begin position="113"/>
        <end position="312"/>
    </location>
</feature>
<dbReference type="InterPro" id="IPR016187">
    <property type="entry name" value="CTDL_fold"/>
</dbReference>
<keyword evidence="4" id="KW-1185">Reference proteome</keyword>
<dbReference type="EMBL" id="AP024563">
    <property type="protein sequence ID" value="BCU06326.1"/>
    <property type="molecule type" value="Genomic_DNA"/>
</dbReference>
<dbReference type="InterPro" id="IPR042095">
    <property type="entry name" value="SUMF_sf"/>
</dbReference>
<name>A0ABM7QKT1_9GAMM</name>
<sequence length="564" mass="63403">MPIERRSIQGLHPLFGRLGFCLCLCLIAVPVLAEPPPRTPDNPKPAEGDVVIDLPNASQLVFRRLTVPGPGFWGDQQRVIQIGDATGGIFEGLQRTQISGSFPSADGKGWEILLAKYELTRRQYIAVMGLERLLAVSADPEDQKIPTLDGRAKREALMRPLASVSYQDVQDFIRALNQWLFDPEHPERAAKLPTYADVPGFIRLPTEEELEYATRGGQPALEAGTFDDRLPFDSARLDEYAWHLGNAKHQLRPIGLRQPNDLGLYDLIGNAQEMTTGVFRPEIWQGKPGGVAVRGGSVSTPPADLRSSLRAELDVYAWKPDEGRIEERRSYNTGVRLAIGSNVVLTTAQRKALEDEYLAYRNETRRAMPVGRTLENLVAQASVQLGTVDPIIERLMADNPALREPLQTVQVYMDRARDRLELAQRESARSLAQDAARNGVNLSVYLSRLERLAATLESAQKLAEISTRYQDQVEAVERSIREIETAAREQLQGYRDKIAKLGEYEPDYIAQAFKTLGEGEPPVRERAVMELLAVHVEEFAEQRRAEPERWLEEFRGRFKDFKDN</sequence>
<feature type="coiled-coil region" evidence="1">
    <location>
        <begin position="406"/>
        <end position="433"/>
    </location>
</feature>